<gene>
    <name evidence="2" type="ORF">RFI_20217</name>
</gene>
<dbReference type="OrthoDB" id="2102561at2759"/>
<protein>
    <submittedName>
        <fullName evidence="2">Estradiol 17-beta-dehydrogenase 2</fullName>
    </submittedName>
</protein>
<dbReference type="Gene3D" id="3.40.50.720">
    <property type="entry name" value="NAD(P)-binding Rossmann-like Domain"/>
    <property type="match status" value="1"/>
</dbReference>
<dbReference type="PRINTS" id="PR00080">
    <property type="entry name" value="SDRFAMILY"/>
</dbReference>
<evidence type="ECO:0000313" key="2">
    <source>
        <dbReference type="EMBL" id="ETO17116.1"/>
    </source>
</evidence>
<dbReference type="InterPro" id="IPR036291">
    <property type="entry name" value="NAD(P)-bd_dom_sf"/>
</dbReference>
<name>X6MTW3_RETFI</name>
<dbReference type="Pfam" id="PF00106">
    <property type="entry name" value="adh_short"/>
    <property type="match status" value="1"/>
</dbReference>
<evidence type="ECO:0000313" key="3">
    <source>
        <dbReference type="Proteomes" id="UP000023152"/>
    </source>
</evidence>
<feature type="non-terminal residue" evidence="2">
    <location>
        <position position="312"/>
    </location>
</feature>
<keyword evidence="3" id="KW-1185">Reference proteome</keyword>
<dbReference type="PRINTS" id="PR00081">
    <property type="entry name" value="GDHRDH"/>
</dbReference>
<dbReference type="SUPFAM" id="SSF51735">
    <property type="entry name" value="NAD(P)-binding Rossmann-fold domains"/>
    <property type="match status" value="1"/>
</dbReference>
<dbReference type="Proteomes" id="UP000023152">
    <property type="component" value="Unassembled WGS sequence"/>
</dbReference>
<organism evidence="2 3">
    <name type="scientific">Reticulomyxa filosa</name>
    <dbReference type="NCBI Taxonomy" id="46433"/>
    <lineage>
        <taxon>Eukaryota</taxon>
        <taxon>Sar</taxon>
        <taxon>Rhizaria</taxon>
        <taxon>Retaria</taxon>
        <taxon>Foraminifera</taxon>
        <taxon>Monothalamids</taxon>
        <taxon>Reticulomyxidae</taxon>
        <taxon>Reticulomyxa</taxon>
    </lineage>
</organism>
<dbReference type="GO" id="GO:0016491">
    <property type="term" value="F:oxidoreductase activity"/>
    <property type="evidence" value="ECO:0007669"/>
    <property type="project" value="TreeGrafter"/>
</dbReference>
<comment type="similarity">
    <text evidence="1">Belongs to the short-chain dehydrogenases/reductases (SDR) family.</text>
</comment>
<comment type="caution">
    <text evidence="2">The sequence shown here is derived from an EMBL/GenBank/DDBJ whole genome shotgun (WGS) entry which is preliminary data.</text>
</comment>
<dbReference type="PANTHER" id="PTHR43313:SF1">
    <property type="entry name" value="3BETA-HYDROXYSTEROID DEHYDROGENASE DHS-16"/>
    <property type="match status" value="1"/>
</dbReference>
<dbReference type="GO" id="GO:0008202">
    <property type="term" value="P:steroid metabolic process"/>
    <property type="evidence" value="ECO:0007669"/>
    <property type="project" value="TreeGrafter"/>
</dbReference>
<accession>X6MTW3</accession>
<dbReference type="EMBL" id="ASPP01017249">
    <property type="protein sequence ID" value="ETO17116.1"/>
    <property type="molecule type" value="Genomic_DNA"/>
</dbReference>
<dbReference type="AlphaFoldDB" id="X6MTW3"/>
<reference evidence="2 3" key="1">
    <citation type="journal article" date="2013" name="Curr. Biol.">
        <title>The Genome of the Foraminiferan Reticulomyxa filosa.</title>
        <authorList>
            <person name="Glockner G."/>
            <person name="Hulsmann N."/>
            <person name="Schleicher M."/>
            <person name="Noegel A.A."/>
            <person name="Eichinger L."/>
            <person name="Gallinger C."/>
            <person name="Pawlowski J."/>
            <person name="Sierra R."/>
            <person name="Euteneuer U."/>
            <person name="Pillet L."/>
            <person name="Moustafa A."/>
            <person name="Platzer M."/>
            <person name="Groth M."/>
            <person name="Szafranski K."/>
            <person name="Schliwa M."/>
        </authorList>
    </citation>
    <scope>NUCLEOTIDE SEQUENCE [LARGE SCALE GENOMIC DNA]</scope>
</reference>
<proteinExistence type="inferred from homology"/>
<dbReference type="PANTHER" id="PTHR43313">
    <property type="entry name" value="SHORT-CHAIN DEHYDROGENASE/REDUCTASE FAMILY 9C"/>
    <property type="match status" value="1"/>
</dbReference>
<dbReference type="InterPro" id="IPR002347">
    <property type="entry name" value="SDR_fam"/>
</dbReference>
<evidence type="ECO:0000256" key="1">
    <source>
        <dbReference type="RuleBase" id="RU000363"/>
    </source>
</evidence>
<sequence>MSCATFNKKKRKVQMSSSFTRLFHVWKNSSLKQRLLFGLVFLAVIYKIFKKIYKKKEKKLSRKRKCILITGCDSGFGRAVALELDKLGYTVIATCLEEKNVLSLLNRDNNKESLSKNSYAYVMDVTKKEQIETVKSKVVSEVLKKKVLWAIINNAGVNITHNFEVMSNDIYFDVCLDVLLKGPLYVTKTFLPLFYGRRYISHPSNSFFSSLFPCSCGGRIVNISSCSANFPAPQMTGYSVFKKALSFWTHCLRMELSPLFHIWCSVVEPGGFQTALLANGQTWDASIQRSCPKDIAQAYNLSQQLSIIQTGF</sequence>